<organism evidence="8">
    <name type="scientific">Grosmannia clavigera (strain kw1407 / UAMH 11150)</name>
    <name type="common">Blue stain fungus</name>
    <name type="synonym">Graphiocladiella clavigera</name>
    <dbReference type="NCBI Taxonomy" id="655863"/>
    <lineage>
        <taxon>Eukaryota</taxon>
        <taxon>Fungi</taxon>
        <taxon>Dikarya</taxon>
        <taxon>Ascomycota</taxon>
        <taxon>Pezizomycotina</taxon>
        <taxon>Sordariomycetes</taxon>
        <taxon>Sordariomycetidae</taxon>
        <taxon>Ophiostomatales</taxon>
        <taxon>Ophiostomataceae</taxon>
        <taxon>Leptographium</taxon>
    </lineage>
</organism>
<keyword evidence="4" id="KW-0159">Chromosome partition</keyword>
<dbReference type="GO" id="GO:0006508">
    <property type="term" value="P:proteolysis"/>
    <property type="evidence" value="ECO:0007669"/>
    <property type="project" value="InterPro"/>
</dbReference>
<evidence type="ECO:0000313" key="7">
    <source>
        <dbReference type="EMBL" id="EFX05341.1"/>
    </source>
</evidence>
<evidence type="ECO:0000259" key="6">
    <source>
        <dbReference type="PROSITE" id="PS51700"/>
    </source>
</evidence>
<feature type="domain" description="Peptidase C50" evidence="6">
    <location>
        <begin position="1927"/>
        <end position="2025"/>
    </location>
</feature>
<dbReference type="PROSITE" id="PS51700">
    <property type="entry name" value="SEPARIN"/>
    <property type="match status" value="1"/>
</dbReference>
<dbReference type="GO" id="GO:0044732">
    <property type="term" value="C:mitotic spindle pole body"/>
    <property type="evidence" value="ECO:0007669"/>
    <property type="project" value="TreeGrafter"/>
</dbReference>
<dbReference type="PANTHER" id="PTHR12792">
    <property type="entry name" value="EXTRA SPINDLE POLES 1-RELATED"/>
    <property type="match status" value="1"/>
</dbReference>
<feature type="region of interest" description="Disordered" evidence="5">
    <location>
        <begin position="1352"/>
        <end position="1378"/>
    </location>
</feature>
<dbReference type="HOGENOM" id="CLU_000454_0_0_1"/>
<dbReference type="InterPro" id="IPR030397">
    <property type="entry name" value="SEPARIN_core_dom"/>
</dbReference>
<dbReference type="EMBL" id="GL629735">
    <property type="protein sequence ID" value="EFX05341.1"/>
    <property type="molecule type" value="Genomic_DNA"/>
</dbReference>
<keyword evidence="8" id="KW-1185">Reference proteome</keyword>
<protein>
    <recommendedName>
        <fullName evidence="2">separase</fullName>
        <ecNumber evidence="2">3.4.22.49</ecNumber>
    </recommendedName>
</protein>
<comment type="catalytic activity">
    <reaction evidence="1">
        <text>All bonds known to be hydrolyzed by this endopeptidase have arginine in P1 and an acidic residue in P4. P6 is often occupied by an acidic residue or by a hydroxy-amino-acid residue, the phosphorylation of which enhances cleavage.</text>
        <dbReference type="EC" id="3.4.22.49"/>
    </reaction>
</comment>
<dbReference type="OrthoDB" id="10255632at2759"/>
<dbReference type="InParanoid" id="F0XAD9"/>
<dbReference type="RefSeq" id="XP_014174823.1">
    <property type="nucleotide sequence ID" value="XM_014319348.1"/>
</dbReference>
<reference evidence="7 8" key="1">
    <citation type="journal article" date="2011" name="Proc. Natl. Acad. Sci. U.S.A.">
        <title>Genome and transcriptome analyses of the mountain pine beetle-fungal symbiont Grosmannia clavigera, a lodgepole pine pathogen.</title>
        <authorList>
            <person name="DiGuistini S."/>
            <person name="Wang Y."/>
            <person name="Liao N.Y."/>
            <person name="Taylor G."/>
            <person name="Tanguay P."/>
            <person name="Feau N."/>
            <person name="Henrissat B."/>
            <person name="Chan S.K."/>
            <person name="Hesse-Orce U."/>
            <person name="Alamouti S.M."/>
            <person name="Tsui C.K.M."/>
            <person name="Docking R.T."/>
            <person name="Levasseur A."/>
            <person name="Haridas S."/>
            <person name="Robertson G."/>
            <person name="Birol I."/>
            <person name="Holt R.A."/>
            <person name="Marra M.A."/>
            <person name="Hamelin R.C."/>
            <person name="Hirst M."/>
            <person name="Jones S.J.M."/>
            <person name="Bohlmann J."/>
            <person name="Breuil C."/>
        </authorList>
    </citation>
    <scope>NUCLEOTIDE SEQUENCE [LARGE SCALE GENOMIC DNA]</scope>
    <source>
        <strain evidence="8">kw1407 / UAMH 11150</strain>
    </source>
</reference>
<dbReference type="GO" id="GO:0051307">
    <property type="term" value="P:meiotic chromosome separation"/>
    <property type="evidence" value="ECO:0007669"/>
    <property type="project" value="TreeGrafter"/>
</dbReference>
<evidence type="ECO:0000256" key="2">
    <source>
        <dbReference type="ARBA" id="ARBA00012489"/>
    </source>
</evidence>
<dbReference type="PANTHER" id="PTHR12792:SF0">
    <property type="entry name" value="SEPARIN"/>
    <property type="match status" value="1"/>
</dbReference>
<dbReference type="EC" id="3.4.22.49" evidence="2"/>
<dbReference type="Pfam" id="PF03568">
    <property type="entry name" value="Separin_C"/>
    <property type="match status" value="1"/>
</dbReference>
<dbReference type="GO" id="GO:0004197">
    <property type="term" value="F:cysteine-type endopeptidase activity"/>
    <property type="evidence" value="ECO:0007669"/>
    <property type="project" value="InterPro"/>
</dbReference>
<evidence type="ECO:0000256" key="5">
    <source>
        <dbReference type="SAM" id="MobiDB-lite"/>
    </source>
</evidence>
<feature type="region of interest" description="Disordered" evidence="5">
    <location>
        <begin position="253"/>
        <end position="293"/>
    </location>
</feature>
<keyword evidence="3" id="KW-0378">Hydrolase</keyword>
<name>F0XAD9_GROCL</name>
<accession>F0XAD9</accession>
<feature type="compositionally biased region" description="Basic and acidic residues" evidence="5">
    <location>
        <begin position="81"/>
        <end position="96"/>
    </location>
</feature>
<sequence>MASLQQQADAIRTAVASCSTCTPATVVSLKSLLLPPTESDLKPISSSARTTSRAAQSRPNTASGPSRPGTAAAKRRPAARPADETRAEQLAPKEKAQLATHVVNATLKALTEASKPRTPPTPAPKPAAAGDDDAAPPKTAITGRLRRSMSAPLIPLQPRAFNRVVTSPTKSSLTAAQPNASANSHGPYLATVECARVAFLTLRTVQDAGQVTLPDLQLEAGMSSFVAKLIGLGMLDQACRELRVLKGRLTGRLEERSSRTTSRSAVTTSNATKTTRPRETKETSAVAATSESPSDLLDYGDVAGTTTPALRLVVASQLQALRILVALKKPSHVDASLIFLRRSSRSSALHTVLRCVKAEATLPAEQQKALRQLETLSQLLLALTPSIASKDDSSALEPKLSIAPSAALELQVLSLEARLCHWRLSAQAKHDADKDIVSPFARCLSTYARRCRSAGKLSYSFCRRCFDHAEELLATDKHTISRTSKSPLASIYQTLSATARETGHLDDAIHWASEYRGLLTASEDSAARRCSAAALLLSLQLKKPEAHLQSSHALLTDVLESVKGSLKGDTVELEELLVNVCLVRKAAMNLLISQGKKDTGDSSTNIVPESTQRLMETFIHQCPRFCLRWLGKPPAAKSCTKDFLRYEQRRQLLSQSIRPTLDSAFVVTKTMIEESRMVWDQLDAVLGDSLTVLEYLGDLKSTADAASSYYVKISHFYYLNYNALRKAKESELDALKALRRAVDCVKHRSAAEKERAHLIPKLERLGDMCKSTGQIGEGLGAFQSIRSSLVDDGVLAQTVTLLKTQPPSLAWTANSQVETLSRALITISRLEQVQMDWTGGLEEEERAAVLEHELHFICLGGSSSKSSSQRITLTQPCVESLLRIYYPTRFPIRRLRTLLRLVSVNIDTPEVLADIQPQLTAVLGLVSGQGLGDDETLAGYLPHYQALANSLSGFGEGYSDVPGLESCLATWRSLLASRPTRADLEQVIDSISDLQMHLQSVAEFMRAMGRDAILTQVLELSSRLCSISSDGYRRLQISNDTLLASHYVRIGESLKAEQILGSVSSHIEQGSQAPELVETVANFHLSFAEYLIAVGRLDEAHHHLVEVKPSAADATTKSDGPHRRTRILGARASMLQSILALERGDADLALQSARSGVRMLFHDWSRLEKAMLLKNEDGSVNMSVASEDVSTVSVTGSRTAASPEFWTLFHPLFDGMMRLSSIYAHLGMFQETVYYAEQAQKIATATNGALCLAQSEAWLSSVWLRASKPDRSSELAAVARSRMAKIDQTGRKAALACELGGLFREIKDEEGETEMIRLAEAIIEHMSDGSGTAAMPEADVVVGKTTRATTARRAKTAVATKPATATSRRKAAAKSTKKAVDAPAPVPAVGAVAENAAVVGLRDAVLLNQAMSLLNNKDWSAALAILQASSAGSDVCTLPKTRAETLVEQVTLAACLLGYSTEQMARDAVFSVIPDSTLSFPAVSSGSSSTTTASKMPSGAQGFVDSLLEAQSRLIEAQAMAAMSGDASTLHRISSMLQSAVITLSAMSWSTPRAVSEPAYATCSVELARNMTWRRERKALLVEKASTWRPDAIEESTADSRRCSLGLSTADIGRFQRDYIDIIPKEWSVVSLALAENNQDLCITKLQAGSSPFVLRLPLERAVSRDADTEVFSFQQGRSELLEIIAATNASCHDARDMTVKGAKSAWWTERTALDEQLRELLDNVEQVWLGGFRGIFSQHTRRAEPFGRFQQTFEGILDKHLPSRRTVRGKRGGKAAASRSSHRVSLDGRTLDLFIGLGDATAEGCDFDDALNDLLYFVVDILQFHGERNAYDEIDFDSMVIETLDGLCAYHSAVRELDGRDDGRTATEAHAHTILVLDKALHVFPWEALPCLQGSAVSRIPSLACLRQLLDGRTEKSAASGHYASASAGAYMLNPSGDLASTQGTFDEPLSASVRGSWTRIVGRAPTEDEFEAVLRDKDVLLYFGHGSGAQYIRGRTVRKLDRCRATALLMGCSSAGLDYNGDFELHGPVWNYMLAGCPAVVGTLWDVTDRDIDRFAGRVFEEWGLLPPGSFDKAATKPAAASRSPEAVSLVEAIVRAREAPRFRYLTAAAVCVYGIPVYLRE</sequence>
<evidence type="ECO:0000256" key="3">
    <source>
        <dbReference type="ARBA" id="ARBA00022801"/>
    </source>
</evidence>
<feature type="region of interest" description="Disordered" evidence="5">
    <location>
        <begin position="110"/>
        <end position="139"/>
    </location>
</feature>
<dbReference type="GO" id="GO:0005634">
    <property type="term" value="C:nucleus"/>
    <property type="evidence" value="ECO:0007669"/>
    <property type="project" value="InterPro"/>
</dbReference>
<dbReference type="InterPro" id="IPR005314">
    <property type="entry name" value="Peptidase_C50"/>
</dbReference>
<dbReference type="GeneID" id="25976508"/>
<feature type="compositionally biased region" description="Low complexity" evidence="5">
    <location>
        <begin position="45"/>
        <end position="58"/>
    </location>
</feature>
<feature type="compositionally biased region" description="Basic residues" evidence="5">
    <location>
        <begin position="1367"/>
        <end position="1377"/>
    </location>
</feature>
<dbReference type="STRING" id="655863.F0XAD9"/>
<feature type="region of interest" description="Disordered" evidence="5">
    <location>
        <begin position="36"/>
        <end position="98"/>
    </location>
</feature>
<evidence type="ECO:0000256" key="4">
    <source>
        <dbReference type="ARBA" id="ARBA00022829"/>
    </source>
</evidence>
<dbReference type="Proteomes" id="UP000007796">
    <property type="component" value="Unassembled WGS sequence"/>
</dbReference>
<feature type="compositionally biased region" description="Low complexity" evidence="5">
    <location>
        <begin position="259"/>
        <end position="274"/>
    </location>
</feature>
<evidence type="ECO:0000313" key="8">
    <source>
        <dbReference type="Proteomes" id="UP000007796"/>
    </source>
</evidence>
<evidence type="ECO:0000256" key="1">
    <source>
        <dbReference type="ARBA" id="ARBA00000451"/>
    </source>
</evidence>
<dbReference type="GO" id="GO:0072686">
    <property type="term" value="C:mitotic spindle"/>
    <property type="evidence" value="ECO:0007669"/>
    <property type="project" value="TreeGrafter"/>
</dbReference>
<gene>
    <name evidence="7" type="ORF">CMQ_3410</name>
</gene>
<feature type="compositionally biased region" description="Low complexity" evidence="5">
    <location>
        <begin position="1356"/>
        <end position="1366"/>
    </location>
</feature>
<dbReference type="eggNOG" id="KOG1849">
    <property type="taxonomic scope" value="Eukaryota"/>
</dbReference>
<dbReference type="GO" id="GO:0005737">
    <property type="term" value="C:cytoplasm"/>
    <property type="evidence" value="ECO:0007669"/>
    <property type="project" value="TreeGrafter"/>
</dbReference>
<proteinExistence type="predicted"/>